<organism evidence="1 2">
    <name type="scientific">Lentisphaera araneosa HTCC2155</name>
    <dbReference type="NCBI Taxonomy" id="313628"/>
    <lineage>
        <taxon>Bacteria</taxon>
        <taxon>Pseudomonadati</taxon>
        <taxon>Lentisphaerota</taxon>
        <taxon>Lentisphaeria</taxon>
        <taxon>Lentisphaerales</taxon>
        <taxon>Lentisphaeraceae</taxon>
        <taxon>Lentisphaera</taxon>
    </lineage>
</organism>
<name>A6DJN9_9BACT</name>
<protein>
    <submittedName>
        <fullName evidence="1">Uncharacterized protein</fullName>
    </submittedName>
</protein>
<gene>
    <name evidence="1" type="ORF">LNTAR_12191</name>
</gene>
<sequence>MILGNFMITFLGNKKRREIKSDLKKADTTD</sequence>
<dbReference type="AlphaFoldDB" id="A6DJN9"/>
<comment type="caution">
    <text evidence="1">The sequence shown here is derived from an EMBL/GenBank/DDBJ whole genome shotgun (WGS) entry which is preliminary data.</text>
</comment>
<evidence type="ECO:0000313" key="2">
    <source>
        <dbReference type="Proteomes" id="UP000004947"/>
    </source>
</evidence>
<keyword evidence="2" id="KW-1185">Reference proteome</keyword>
<dbReference type="Proteomes" id="UP000004947">
    <property type="component" value="Unassembled WGS sequence"/>
</dbReference>
<dbReference type="EMBL" id="ABCK01000006">
    <property type="protein sequence ID" value="EDM28113.1"/>
    <property type="molecule type" value="Genomic_DNA"/>
</dbReference>
<evidence type="ECO:0000313" key="1">
    <source>
        <dbReference type="EMBL" id="EDM28113.1"/>
    </source>
</evidence>
<proteinExistence type="predicted"/>
<accession>A6DJN9</accession>
<reference evidence="1 2" key="1">
    <citation type="journal article" date="2010" name="J. Bacteriol.">
        <title>Genome sequence of Lentisphaera araneosa HTCC2155T, the type species of the order Lentisphaerales in the phylum Lentisphaerae.</title>
        <authorList>
            <person name="Thrash J.C."/>
            <person name="Cho J.C."/>
            <person name="Vergin K.L."/>
            <person name="Morris R.M."/>
            <person name="Giovannoni S.J."/>
        </authorList>
    </citation>
    <scope>NUCLEOTIDE SEQUENCE [LARGE SCALE GENOMIC DNA]</scope>
    <source>
        <strain evidence="1 2">HTCC2155</strain>
    </source>
</reference>